<dbReference type="PANTHER" id="PTHR43649">
    <property type="entry name" value="ARABINOSE-BINDING PROTEIN-RELATED"/>
    <property type="match status" value="1"/>
</dbReference>
<reference evidence="6" key="1">
    <citation type="submission" date="2016-10" db="EMBL/GenBank/DDBJ databases">
        <authorList>
            <person name="Varghese N."/>
            <person name="Submissions S."/>
        </authorList>
    </citation>
    <scope>NUCLEOTIDE SEQUENCE [LARGE SCALE GENOMIC DNA]</scope>
    <source>
        <strain evidence="6">M1</strain>
    </source>
</reference>
<protein>
    <submittedName>
        <fullName evidence="5">Carbohydrate ABC transporter substrate-binding protein, CUT1 family</fullName>
    </submittedName>
</protein>
<gene>
    <name evidence="5" type="ORF">SAMN05192569_10138</name>
</gene>
<dbReference type="RefSeq" id="WP_013401198.1">
    <property type="nucleotide sequence ID" value="NZ_FOJS01000013.1"/>
</dbReference>
<dbReference type="OrthoDB" id="9798191at2"/>
<proteinExistence type="inferred from homology"/>
<dbReference type="InterPro" id="IPR006059">
    <property type="entry name" value="SBP"/>
</dbReference>
<keyword evidence="6" id="KW-1185">Reference proteome</keyword>
<organism evidence="5 6">
    <name type="scientific">Parageobacillus thermantarcticus</name>
    <dbReference type="NCBI Taxonomy" id="186116"/>
    <lineage>
        <taxon>Bacteria</taxon>
        <taxon>Bacillati</taxon>
        <taxon>Bacillota</taxon>
        <taxon>Bacilli</taxon>
        <taxon>Bacillales</taxon>
        <taxon>Anoxybacillaceae</taxon>
        <taxon>Parageobacillus</taxon>
    </lineage>
</organism>
<dbReference type="InterPro" id="IPR050490">
    <property type="entry name" value="Bact_solute-bd_prot1"/>
</dbReference>
<keyword evidence="2" id="KW-0813">Transport</keyword>
<dbReference type="PANTHER" id="PTHR43649:SF34">
    <property type="entry name" value="ABC TRANSPORTER PERIPLASMIC-BINDING PROTEIN YCJN-RELATED"/>
    <property type="match status" value="1"/>
</dbReference>
<evidence type="ECO:0000256" key="2">
    <source>
        <dbReference type="ARBA" id="ARBA00022448"/>
    </source>
</evidence>
<dbReference type="Gene3D" id="3.40.190.10">
    <property type="entry name" value="Periplasmic binding protein-like II"/>
    <property type="match status" value="2"/>
</dbReference>
<comment type="similarity">
    <text evidence="1">Belongs to the bacterial solute-binding protein 1 family.</text>
</comment>
<evidence type="ECO:0000313" key="5">
    <source>
        <dbReference type="EMBL" id="SFA46790.1"/>
    </source>
</evidence>
<sequence>MLLRKFLAIIISLVVGIVFSACSNSTQSSGSSVEKTELKKLDGFDWKRFKGEEINVMLNQHPYAEAIIKRLPEFEKLTGIKVKYSVTPEESYFDKLTTALNAKNGNPDVFMTGSYQLWEYAPAGYIQELDPFVNDKNRTSSDYDINDFFEGVLNADKWDLVPGHKVGTGNLWAIPLGFEINVLHYNKRAFEQAGIKNPPKTFDELIEIATKLNGWNGEGSYGIAIRGTRSWATIHPGYMTSFSNHGAKDFEIENGKLVSKLNSSKSVEITKKFVELIKKAGPKDWSNYTWYQVSSDLGAGKAAMAYDADNFSFYNNKEGASKEAGNLAVAPPPATKDGDVGSNMWVWSIAMNKSSQKKDAAWLFMQYFTSKEHMIWGATQANVVDPVRKSVWENQGFKERISKIEGYEETFKSIIDNSTIKFTPQPEFFNTTTEWAAALQDIVNGADAQERLNQLANDINKRVERLRVK</sequence>
<dbReference type="AlphaFoldDB" id="A0A1I0T511"/>
<dbReference type="CDD" id="cd13585">
    <property type="entry name" value="PBP2_TMBP_like"/>
    <property type="match status" value="1"/>
</dbReference>
<dbReference type="STRING" id="186116.SAMN05192569_10138"/>
<feature type="signal peptide" evidence="4">
    <location>
        <begin position="1"/>
        <end position="20"/>
    </location>
</feature>
<evidence type="ECO:0000256" key="4">
    <source>
        <dbReference type="SAM" id="SignalP"/>
    </source>
</evidence>
<evidence type="ECO:0000313" key="6">
    <source>
        <dbReference type="Proteomes" id="UP000198650"/>
    </source>
</evidence>
<name>A0A1I0T511_9BACL</name>
<evidence type="ECO:0000256" key="3">
    <source>
        <dbReference type="ARBA" id="ARBA00022729"/>
    </source>
</evidence>
<evidence type="ECO:0000256" key="1">
    <source>
        <dbReference type="ARBA" id="ARBA00008520"/>
    </source>
</evidence>
<dbReference type="Proteomes" id="UP000198650">
    <property type="component" value="Unassembled WGS sequence"/>
</dbReference>
<accession>A0A1I0T511</accession>
<dbReference type="EMBL" id="FOJS01000013">
    <property type="protein sequence ID" value="SFA46790.1"/>
    <property type="molecule type" value="Genomic_DNA"/>
</dbReference>
<feature type="chain" id="PRO_5039188807" evidence="4">
    <location>
        <begin position="21"/>
        <end position="469"/>
    </location>
</feature>
<keyword evidence="3 4" id="KW-0732">Signal</keyword>
<dbReference type="Pfam" id="PF01547">
    <property type="entry name" value="SBP_bac_1"/>
    <property type="match status" value="1"/>
</dbReference>
<dbReference type="PROSITE" id="PS51257">
    <property type="entry name" value="PROKAR_LIPOPROTEIN"/>
    <property type="match status" value="1"/>
</dbReference>
<dbReference type="SUPFAM" id="SSF53850">
    <property type="entry name" value="Periplasmic binding protein-like II"/>
    <property type="match status" value="1"/>
</dbReference>